<evidence type="ECO:0000256" key="6">
    <source>
        <dbReference type="ARBA" id="ARBA00023163"/>
    </source>
</evidence>
<dbReference type="PROSITE" id="PS51755">
    <property type="entry name" value="OMPR_PHOB"/>
    <property type="match status" value="1"/>
</dbReference>
<dbReference type="OrthoDB" id="9790442at2"/>
<dbReference type="PROSITE" id="PS50110">
    <property type="entry name" value="RESPONSE_REGULATORY"/>
    <property type="match status" value="1"/>
</dbReference>
<dbReference type="HOGENOM" id="CLU_000445_30_4_9"/>
<dbReference type="GO" id="GO:0032993">
    <property type="term" value="C:protein-DNA complex"/>
    <property type="evidence" value="ECO:0007669"/>
    <property type="project" value="TreeGrafter"/>
</dbReference>
<dbReference type="EMBL" id="AENY02000002">
    <property type="protein sequence ID" value="EKP95499.1"/>
    <property type="molecule type" value="Genomic_DNA"/>
</dbReference>
<dbReference type="InterPro" id="IPR011006">
    <property type="entry name" value="CheY-like_superfamily"/>
</dbReference>
<dbReference type="CDD" id="cd00383">
    <property type="entry name" value="trans_reg_C"/>
    <property type="match status" value="1"/>
</dbReference>
<reference evidence="13" key="1">
    <citation type="submission" date="2010-10" db="EMBL/GenBank/DDBJ databases">
        <authorList>
            <consortium name="US DOE Joint Genome Institute (JGI-PGF)"/>
            <person name="Lucas S."/>
            <person name="Copeland A."/>
            <person name="Lapidus A."/>
            <person name="Bruce D."/>
            <person name="Goodwin L."/>
            <person name="Pitluck S."/>
            <person name="Kyrpides N."/>
            <person name="Mavromatis K."/>
            <person name="Detter J.C."/>
            <person name="Han C."/>
            <person name="Land M."/>
            <person name="Hauser L."/>
            <person name="Markowitz V."/>
            <person name="Cheng J.-F."/>
            <person name="Hugenholtz P."/>
            <person name="Woyke T."/>
            <person name="Wu D."/>
            <person name="Pukall R."/>
            <person name="Wahrenburg C."/>
            <person name="Brambilla E."/>
            <person name="Klenk H.-P."/>
            <person name="Eisen J.A."/>
        </authorList>
    </citation>
    <scope>NUCLEOTIDE SEQUENCE [LARGE SCALE GENOMIC DNA]</scope>
    <source>
        <strain evidence="13">DSM 13965</strain>
    </source>
</reference>
<dbReference type="SUPFAM" id="SSF52172">
    <property type="entry name" value="CheY-like"/>
    <property type="match status" value="1"/>
</dbReference>
<dbReference type="Gene3D" id="6.10.250.690">
    <property type="match status" value="1"/>
</dbReference>
<dbReference type="GO" id="GO:0006355">
    <property type="term" value="P:regulation of DNA-templated transcription"/>
    <property type="evidence" value="ECO:0007669"/>
    <property type="project" value="InterPro"/>
</dbReference>
<sequence length="258" mass="28437">MGTGEYGYHSGDAPSPDRHRGADAPAVLVVDDEAEIRRLLRLYLERAGFVVMEAGDGPSALAAFDAAGRQGRPVAAVVLDLMLPGMDGWEVCERLRERSPVPILMLTARGEIHERLHGFHLGADDYVVKPFDPREIVARVRALLRRGMPAAGATRPPGAEPALELGRLVIDPGARTVTVDGQPVPLTRTEFDLLYILARHRGQTLGRQQILDRLRGGDYFGDERVVDSHVRNLREKLEPFGLRHLIATVWGVGYRFDG</sequence>
<dbReference type="InterPro" id="IPR039420">
    <property type="entry name" value="WalR-like"/>
</dbReference>
<dbReference type="STRING" id="867903.ThesuDRAFT_01251"/>
<dbReference type="PANTHER" id="PTHR48111:SF4">
    <property type="entry name" value="DNA-BINDING DUAL TRANSCRIPTIONAL REGULATOR OMPR"/>
    <property type="match status" value="1"/>
</dbReference>
<dbReference type="FunFam" id="1.10.10.10:FF:000018">
    <property type="entry name" value="DNA-binding response regulator ResD"/>
    <property type="match status" value="1"/>
</dbReference>
<organism evidence="13 14">
    <name type="scientific">Thermaerobacter subterraneus DSM 13965</name>
    <dbReference type="NCBI Taxonomy" id="867903"/>
    <lineage>
        <taxon>Bacteria</taxon>
        <taxon>Bacillati</taxon>
        <taxon>Bacillota</taxon>
        <taxon>Clostridia</taxon>
        <taxon>Eubacteriales</taxon>
        <taxon>Clostridiales Family XVII. Incertae Sedis</taxon>
        <taxon>Thermaerobacter</taxon>
    </lineage>
</organism>
<protein>
    <recommendedName>
        <fullName evidence="1">Stage 0 sporulation protein A homolog</fullName>
    </recommendedName>
</protein>
<reference evidence="13" key="2">
    <citation type="submission" date="2012-10" db="EMBL/GenBank/DDBJ databases">
        <title>Improved high-quality draft of Thermaerobacter subterraneus C21, DSM 13965.</title>
        <authorList>
            <consortium name="DOE Joint Genome Institute"/>
            <person name="Eisen J."/>
            <person name="Huntemann M."/>
            <person name="Wei C.-L."/>
            <person name="Han J."/>
            <person name="Detter J.C."/>
            <person name="Han C."/>
            <person name="Tapia R."/>
            <person name="Chen A."/>
            <person name="Kyrpides N."/>
            <person name="Mavromatis K."/>
            <person name="Markowitz V."/>
            <person name="Szeto E."/>
            <person name="Ivanova N."/>
            <person name="Mikhailova N."/>
            <person name="Ovchinnikova G."/>
            <person name="Pagani I."/>
            <person name="Pati A."/>
            <person name="Goodwin L."/>
            <person name="Nordberg H.P."/>
            <person name="Cantor M.N."/>
            <person name="Hua S.X."/>
            <person name="Woyke T."/>
            <person name="Eisen J."/>
            <person name="Klenk H.-P."/>
        </authorList>
    </citation>
    <scope>NUCLEOTIDE SEQUENCE [LARGE SCALE GENOMIC DNA]</scope>
    <source>
        <strain evidence="13">DSM 13965</strain>
    </source>
</reference>
<dbReference type="eggNOG" id="COG0745">
    <property type="taxonomic scope" value="Bacteria"/>
</dbReference>
<keyword evidence="5 9" id="KW-0238">DNA-binding</keyword>
<evidence type="ECO:0000256" key="4">
    <source>
        <dbReference type="ARBA" id="ARBA00023015"/>
    </source>
</evidence>
<dbReference type="RefSeq" id="WP_006903520.1">
    <property type="nucleotide sequence ID" value="NZ_JH976535.1"/>
</dbReference>
<dbReference type="InterPro" id="IPR036388">
    <property type="entry name" value="WH-like_DNA-bd_sf"/>
</dbReference>
<keyword evidence="3" id="KW-0902">Two-component regulatory system</keyword>
<keyword evidence="14" id="KW-1185">Reference proteome</keyword>
<evidence type="ECO:0000256" key="5">
    <source>
        <dbReference type="ARBA" id="ARBA00023125"/>
    </source>
</evidence>
<dbReference type="Pfam" id="PF00072">
    <property type="entry name" value="Response_reg"/>
    <property type="match status" value="1"/>
</dbReference>
<evidence type="ECO:0000259" key="12">
    <source>
        <dbReference type="PROSITE" id="PS51755"/>
    </source>
</evidence>
<feature type="modified residue" description="4-aspartylphosphate" evidence="8">
    <location>
        <position position="80"/>
    </location>
</feature>
<feature type="region of interest" description="Disordered" evidence="10">
    <location>
        <begin position="1"/>
        <end position="21"/>
    </location>
</feature>
<feature type="domain" description="Response regulatory" evidence="11">
    <location>
        <begin position="26"/>
        <end position="144"/>
    </location>
</feature>
<comment type="function">
    <text evidence="7">May play the central regulatory role in sporulation. It may be an element of the effector pathway responsible for the activation of sporulation genes in response to nutritional stress. Spo0A may act in concert with spo0H (a sigma factor) to control the expression of some genes that are critical to the sporulation process.</text>
</comment>
<dbReference type="SMART" id="SM00448">
    <property type="entry name" value="REC"/>
    <property type="match status" value="1"/>
</dbReference>
<dbReference type="Gene3D" id="1.10.10.10">
    <property type="entry name" value="Winged helix-like DNA-binding domain superfamily/Winged helix DNA-binding domain"/>
    <property type="match status" value="1"/>
</dbReference>
<dbReference type="InterPro" id="IPR001789">
    <property type="entry name" value="Sig_transdc_resp-reg_receiver"/>
</dbReference>
<dbReference type="PANTHER" id="PTHR48111">
    <property type="entry name" value="REGULATOR OF RPOS"/>
    <property type="match status" value="1"/>
</dbReference>
<dbReference type="InterPro" id="IPR001867">
    <property type="entry name" value="OmpR/PhoB-type_DNA-bd"/>
</dbReference>
<feature type="DNA-binding region" description="OmpR/PhoB-type" evidence="9">
    <location>
        <begin position="160"/>
        <end position="258"/>
    </location>
</feature>
<keyword evidence="2 8" id="KW-0597">Phosphoprotein</keyword>
<name>K6Q386_9FIRM</name>
<dbReference type="GO" id="GO:0000156">
    <property type="term" value="F:phosphorelay response regulator activity"/>
    <property type="evidence" value="ECO:0007669"/>
    <property type="project" value="TreeGrafter"/>
</dbReference>
<dbReference type="Gene3D" id="3.40.50.2300">
    <property type="match status" value="1"/>
</dbReference>
<evidence type="ECO:0000256" key="3">
    <source>
        <dbReference type="ARBA" id="ARBA00023012"/>
    </source>
</evidence>
<dbReference type="Proteomes" id="UP000005710">
    <property type="component" value="Unassembled WGS sequence"/>
</dbReference>
<evidence type="ECO:0000256" key="10">
    <source>
        <dbReference type="SAM" id="MobiDB-lite"/>
    </source>
</evidence>
<proteinExistence type="predicted"/>
<evidence type="ECO:0000313" key="13">
    <source>
        <dbReference type="EMBL" id="EKP95499.1"/>
    </source>
</evidence>
<dbReference type="AlphaFoldDB" id="K6Q386"/>
<dbReference type="Pfam" id="PF00486">
    <property type="entry name" value="Trans_reg_C"/>
    <property type="match status" value="1"/>
</dbReference>
<dbReference type="CDD" id="cd17574">
    <property type="entry name" value="REC_OmpR"/>
    <property type="match status" value="1"/>
</dbReference>
<evidence type="ECO:0000256" key="1">
    <source>
        <dbReference type="ARBA" id="ARBA00018672"/>
    </source>
</evidence>
<comment type="caution">
    <text evidence="13">The sequence shown here is derived from an EMBL/GenBank/DDBJ whole genome shotgun (WGS) entry which is preliminary data.</text>
</comment>
<dbReference type="FunFam" id="3.40.50.2300:FF:000001">
    <property type="entry name" value="DNA-binding response regulator PhoB"/>
    <property type="match status" value="1"/>
</dbReference>
<evidence type="ECO:0000256" key="7">
    <source>
        <dbReference type="ARBA" id="ARBA00024867"/>
    </source>
</evidence>
<keyword evidence="4" id="KW-0805">Transcription regulation</keyword>
<keyword evidence="6" id="KW-0804">Transcription</keyword>
<dbReference type="GO" id="GO:0005829">
    <property type="term" value="C:cytosol"/>
    <property type="evidence" value="ECO:0007669"/>
    <property type="project" value="TreeGrafter"/>
</dbReference>
<evidence type="ECO:0000256" key="8">
    <source>
        <dbReference type="PROSITE-ProRule" id="PRU00169"/>
    </source>
</evidence>
<gene>
    <name evidence="13" type="ORF">ThesuDRAFT_01251</name>
</gene>
<evidence type="ECO:0000256" key="9">
    <source>
        <dbReference type="PROSITE-ProRule" id="PRU01091"/>
    </source>
</evidence>
<evidence type="ECO:0000259" key="11">
    <source>
        <dbReference type="PROSITE" id="PS50110"/>
    </source>
</evidence>
<accession>K6Q386</accession>
<dbReference type="GO" id="GO:0000976">
    <property type="term" value="F:transcription cis-regulatory region binding"/>
    <property type="evidence" value="ECO:0007669"/>
    <property type="project" value="TreeGrafter"/>
</dbReference>
<evidence type="ECO:0000313" key="14">
    <source>
        <dbReference type="Proteomes" id="UP000005710"/>
    </source>
</evidence>
<evidence type="ECO:0000256" key="2">
    <source>
        <dbReference type="ARBA" id="ARBA00022553"/>
    </source>
</evidence>
<feature type="domain" description="OmpR/PhoB-type" evidence="12">
    <location>
        <begin position="160"/>
        <end position="258"/>
    </location>
</feature>
<dbReference type="SMART" id="SM00862">
    <property type="entry name" value="Trans_reg_C"/>
    <property type="match status" value="1"/>
</dbReference>